<dbReference type="Gene3D" id="2.120.10.80">
    <property type="entry name" value="Kelch-type beta propeller"/>
    <property type="match status" value="1"/>
</dbReference>
<evidence type="ECO:0000256" key="9">
    <source>
        <dbReference type="ARBA" id="ARBA00022691"/>
    </source>
</evidence>
<dbReference type="Gene3D" id="3.40.50.150">
    <property type="entry name" value="Vaccinia Virus protein VP39"/>
    <property type="match status" value="1"/>
</dbReference>
<dbReference type="STRING" id="655863.F0XTD6"/>
<dbReference type="PANTHER" id="PTHR46529">
    <property type="entry name" value="TRNA WYBUTOSINE-SYNTHESIZING PROTEIN 4"/>
    <property type="match status" value="1"/>
</dbReference>
<evidence type="ECO:0000256" key="2">
    <source>
        <dbReference type="ARBA" id="ARBA00004797"/>
    </source>
</evidence>
<dbReference type="SUPFAM" id="SSF51197">
    <property type="entry name" value="Clavaminate synthase-like"/>
    <property type="match status" value="1"/>
</dbReference>
<dbReference type="Gene3D" id="2.60.120.10">
    <property type="entry name" value="Jelly Rolls"/>
    <property type="match status" value="1"/>
</dbReference>
<dbReference type="EMBL" id="GL630006">
    <property type="protein sequence ID" value="EFW98978.1"/>
    <property type="molecule type" value="Genomic_DNA"/>
</dbReference>
<evidence type="ECO:0000256" key="5">
    <source>
        <dbReference type="ARBA" id="ARBA00012779"/>
    </source>
</evidence>
<gene>
    <name evidence="17" type="ORF">CMQ_4830</name>
</gene>
<evidence type="ECO:0000256" key="12">
    <source>
        <dbReference type="ARBA" id="ARBA00029750"/>
    </source>
</evidence>
<dbReference type="FunFam" id="2.60.120.650:FF:000043">
    <property type="entry name" value="tRNA wybutosine-synthesizing protein 4"/>
    <property type="match status" value="1"/>
</dbReference>
<dbReference type="eggNOG" id="KOG2918">
    <property type="taxonomic scope" value="Eukaryota"/>
</dbReference>
<dbReference type="InterPro" id="IPR041667">
    <property type="entry name" value="Cupin_8"/>
</dbReference>
<comment type="catalytic activity">
    <reaction evidence="1">
        <text>7-[(3S)-3-amino-3-carboxypropyl]wyosine(37) in tRNA(Phe) + S-adenosyl-L-methionine = 7-[(3S)-(3-amino-3-methoxycarbonyl)propyl]wyosine(37) in tRNA(Phe) + S-adenosyl-L-homocysteine</text>
        <dbReference type="Rhea" id="RHEA:36903"/>
        <dbReference type="Rhea" id="RHEA-COMP:10379"/>
        <dbReference type="Rhea" id="RHEA-COMP:11844"/>
        <dbReference type="ChEBI" id="CHEBI:57856"/>
        <dbReference type="ChEBI" id="CHEBI:59789"/>
        <dbReference type="ChEBI" id="CHEBI:73543"/>
        <dbReference type="ChEBI" id="CHEBI:74275"/>
        <dbReference type="EC" id="2.1.1.290"/>
    </reaction>
</comment>
<dbReference type="SMART" id="SM00558">
    <property type="entry name" value="JmjC"/>
    <property type="match status" value="1"/>
</dbReference>
<evidence type="ECO:0000256" key="11">
    <source>
        <dbReference type="ARBA" id="ARBA00025588"/>
    </source>
</evidence>
<keyword evidence="9" id="KW-0949">S-adenosyl-L-methionine</keyword>
<keyword evidence="8 17" id="KW-0808">Transferase</keyword>
<dbReference type="HOGENOM" id="CLU_002761_1_0_1"/>
<feature type="domain" description="JmjC" evidence="16">
    <location>
        <begin position="688"/>
        <end position="833"/>
    </location>
</feature>
<dbReference type="Pfam" id="PF04072">
    <property type="entry name" value="LCM"/>
    <property type="match status" value="1"/>
</dbReference>
<dbReference type="InterPro" id="IPR003347">
    <property type="entry name" value="JmjC_dom"/>
</dbReference>
<evidence type="ECO:0000256" key="8">
    <source>
        <dbReference type="ARBA" id="ARBA00022679"/>
    </source>
</evidence>
<dbReference type="SUPFAM" id="SSF117281">
    <property type="entry name" value="Kelch motif"/>
    <property type="match status" value="1"/>
</dbReference>
<dbReference type="Pfam" id="PF13621">
    <property type="entry name" value="Cupin_8"/>
    <property type="match status" value="1"/>
</dbReference>
<evidence type="ECO:0000256" key="4">
    <source>
        <dbReference type="ARBA" id="ARBA00012155"/>
    </source>
</evidence>
<evidence type="ECO:0000256" key="1">
    <source>
        <dbReference type="ARBA" id="ARBA00001806"/>
    </source>
</evidence>
<evidence type="ECO:0000256" key="7">
    <source>
        <dbReference type="ARBA" id="ARBA00022603"/>
    </source>
</evidence>
<dbReference type="EC" id="2.1.1.290" evidence="5"/>
<keyword evidence="10" id="KW-0819">tRNA processing</keyword>
<dbReference type="UniPathway" id="UPA00375"/>
<evidence type="ECO:0000313" key="17">
    <source>
        <dbReference type="EMBL" id="EFW98978.1"/>
    </source>
</evidence>
<evidence type="ECO:0000256" key="13">
    <source>
        <dbReference type="ARBA" id="ARBA00030231"/>
    </source>
</evidence>
<comment type="function">
    <text evidence="11">Probable S-adenosyl-L-methionine-dependent methyltransferase that acts as a component of the wybutosine biosynthesis pathway. Wybutosine is a hyper modified guanosine with a tricyclic base found at the 3'-position adjacent to the anticodon of eukaryotic phenylalanine tRNA. May methylate the carboxyl group of leucine residues to form alpha-leucine ester residues.</text>
</comment>
<dbReference type="Gene3D" id="6.10.140.1470">
    <property type="match status" value="1"/>
</dbReference>
<dbReference type="InterPro" id="IPR015915">
    <property type="entry name" value="Kelch-typ_b-propeller"/>
</dbReference>
<dbReference type="InterPro" id="IPR014710">
    <property type="entry name" value="RmlC-like_jellyroll"/>
</dbReference>
<organism evidence="18">
    <name type="scientific">Grosmannia clavigera (strain kw1407 / UAMH 11150)</name>
    <name type="common">Blue stain fungus</name>
    <name type="synonym">Graphiocladiella clavigera</name>
    <dbReference type="NCBI Taxonomy" id="655863"/>
    <lineage>
        <taxon>Eukaryota</taxon>
        <taxon>Fungi</taxon>
        <taxon>Dikarya</taxon>
        <taxon>Ascomycota</taxon>
        <taxon>Pezizomycotina</taxon>
        <taxon>Sordariomycetes</taxon>
        <taxon>Sordariomycetidae</taxon>
        <taxon>Ophiostomatales</taxon>
        <taxon>Ophiostomataceae</taxon>
        <taxon>Leptographium</taxon>
    </lineage>
</organism>
<dbReference type="InterPro" id="IPR029063">
    <property type="entry name" value="SAM-dependent_MTases_sf"/>
</dbReference>
<dbReference type="FunCoup" id="F0XTD6">
    <property type="interactions" value="85"/>
</dbReference>
<evidence type="ECO:0000256" key="10">
    <source>
        <dbReference type="ARBA" id="ARBA00022694"/>
    </source>
</evidence>
<keyword evidence="7 17" id="KW-0489">Methyltransferase</keyword>
<protein>
    <recommendedName>
        <fullName evidence="6">tRNA wybutosine-synthesizing protein 4</fullName>
        <ecNumber evidence="5">2.1.1.290</ecNumber>
        <ecNumber evidence="4">2.3.1.231</ecNumber>
    </recommendedName>
    <alternativeName>
        <fullName evidence="13">Leucine carboxyl methyltransferase 2</fullName>
    </alternativeName>
    <alternativeName>
        <fullName evidence="14">tRNA(Phe) (7-(3-amino-3-(methoxycarbonyl)propyl)wyosine(37)-N)-methoxycarbonyltransferase</fullName>
    </alternativeName>
    <alternativeName>
        <fullName evidence="12">tRNA(Phe) (7-(3-amino-3-carboxypropyl)wyosine(37)-O)-methyltransferase</fullName>
    </alternativeName>
</protein>
<evidence type="ECO:0000259" key="16">
    <source>
        <dbReference type="PROSITE" id="PS51184"/>
    </source>
</evidence>
<dbReference type="SUPFAM" id="SSF53335">
    <property type="entry name" value="S-adenosyl-L-methionine-dependent methyltransferases"/>
    <property type="match status" value="1"/>
</dbReference>
<dbReference type="RefSeq" id="XP_014168461.1">
    <property type="nucleotide sequence ID" value="XM_014312986.1"/>
</dbReference>
<evidence type="ECO:0000313" key="18">
    <source>
        <dbReference type="Proteomes" id="UP000007796"/>
    </source>
</evidence>
<comment type="similarity">
    <text evidence="3">Belongs to the methyltransferase superfamily. LCMT family.</text>
</comment>
<reference evidence="17 18" key="1">
    <citation type="journal article" date="2011" name="Proc. Natl. Acad. Sci. U.S.A.">
        <title>Genome and transcriptome analyses of the mountain pine beetle-fungal symbiont Grosmannia clavigera, a lodgepole pine pathogen.</title>
        <authorList>
            <person name="DiGuistini S."/>
            <person name="Wang Y."/>
            <person name="Liao N.Y."/>
            <person name="Taylor G."/>
            <person name="Tanguay P."/>
            <person name="Feau N."/>
            <person name="Henrissat B."/>
            <person name="Chan S.K."/>
            <person name="Hesse-Orce U."/>
            <person name="Alamouti S.M."/>
            <person name="Tsui C.K.M."/>
            <person name="Docking R.T."/>
            <person name="Levasseur A."/>
            <person name="Haridas S."/>
            <person name="Robertson G."/>
            <person name="Birol I."/>
            <person name="Holt R.A."/>
            <person name="Marra M.A."/>
            <person name="Hamelin R.C."/>
            <person name="Hirst M."/>
            <person name="Jones S.J.M."/>
            <person name="Bohlmann J."/>
            <person name="Breuil C."/>
        </authorList>
    </citation>
    <scope>NUCLEOTIDE SEQUENCE [LARGE SCALE GENOMIC DNA]</scope>
    <source>
        <strain evidence="18">kw1407 / UAMH 11150</strain>
    </source>
</reference>
<evidence type="ECO:0000256" key="3">
    <source>
        <dbReference type="ARBA" id="ARBA00010703"/>
    </source>
</evidence>
<dbReference type="GO" id="GO:0031591">
    <property type="term" value="P:wybutosine biosynthetic process"/>
    <property type="evidence" value="ECO:0007669"/>
    <property type="project" value="TreeGrafter"/>
</dbReference>
<dbReference type="InterPro" id="IPR007213">
    <property type="entry name" value="Ppm1/Ppm2/Tcmp"/>
</dbReference>
<keyword evidence="18" id="KW-1185">Reference proteome</keyword>
<dbReference type="EC" id="2.3.1.231" evidence="4"/>
<dbReference type="eggNOG" id="KOG2132">
    <property type="taxonomic scope" value="Eukaryota"/>
</dbReference>
<sequence length="877" mass="98114">MPALQAKGRDDLVMATNNSSIVSKRSVERIYYSGEREYYRYFVKKYQRRAPLINRGYHLRLHLIDVMTMFRYPEHCEGVKFVDIDFPDVIIAKRNIVKQSVELQEPLTNLEFLEHPRVLLKSDQYFQIACDLRQSSVIGKDLSTLVDTASSEFLFVAEVSITYMEFASADAIIHWASTIGDAEFCLLEQILPGGPAVPFAQTMMQHFDRLGTSLKCIHDYPTIDSQKKRFHSLGWLETRCWSLWQAWKDPYFLCAADRCQLDKVEVFDEWEEFAHFASHYFILHASNLAPDRSSGDEVSAKNTGTPVSDVSLSFSPVGQHKNTGLRRFGVPLIVKDALGDPCLANLFGIGTDCRLPSYDVYSARGEQTTIEDDLLRGGGPTARTFSTLTDIGDAGYLLTGGRASPASPFRDSWIIKKDTYRWQKSHDLPLPLFRHAVTRLHNAQLALLAGGKSSASALFPGYLLYHPANGWTECKVVSSLRPPALFGAVLFCSGRVRENSSAFYGTLAGGMTADNIVYDQAVRWVIDVSQVKTCWLRIYFADLGLRAGASMDYVKTSSIVNDKSSIAAGPKAQTKPTETTPIPRLKLESKDHFASILQAGKPFVFEGLSIGSCTAKWDTDYLAKHVGPGRNVVVHEASSPTMDFVSKNFRYTTREFGDFIRDVGMGKQLYLRALSANQPSDVPARLYMDYPSLSDDFVLPPELEFARERVHSSVLRISGSVNMWLHYDVLANVYCQVQGSKRFYLFPPSDVMQLGFGPGASSSSIDVFSSIATGSLTDCHPYEAIVGPGDVLFIPQLWLHTASPLSTSSVAVNVFFRDLEAGYSLGRDVYANRDLAAYEKARQDISKISKMFRGLPLETKEFYVRRIADELMRKVLE</sequence>
<dbReference type="AlphaFoldDB" id="F0XTD6"/>
<comment type="catalytic activity">
    <reaction evidence="15">
        <text>7-[(3S)-(3-amino-3-methoxycarbonyl)propyl]wyosine(37) in tRNA(Phe) + S-adenosyl-L-methionine + CO2 = wybutosine(37) in tRNA(Phe) + S-adenosyl-L-homocysteine + 2 H(+)</text>
        <dbReference type="Rhea" id="RHEA:37119"/>
        <dbReference type="Rhea" id="RHEA-COMP:11844"/>
        <dbReference type="Rhea" id="RHEA-COMP:11847"/>
        <dbReference type="ChEBI" id="CHEBI:15378"/>
        <dbReference type="ChEBI" id="CHEBI:16526"/>
        <dbReference type="ChEBI" id="CHEBI:57856"/>
        <dbReference type="ChEBI" id="CHEBI:59789"/>
        <dbReference type="ChEBI" id="CHEBI:73544"/>
        <dbReference type="ChEBI" id="CHEBI:74275"/>
        <dbReference type="EC" id="2.3.1.231"/>
    </reaction>
</comment>
<dbReference type="OrthoDB" id="47172at2759"/>
<name>F0XTD6_GROCL</name>
<evidence type="ECO:0000256" key="15">
    <source>
        <dbReference type="ARBA" id="ARBA00049250"/>
    </source>
</evidence>
<proteinExistence type="inferred from homology"/>
<dbReference type="Pfam" id="PF13418">
    <property type="entry name" value="Beta-prop_TYW4"/>
    <property type="match status" value="1"/>
</dbReference>
<accession>F0XTD6</accession>
<dbReference type="PANTHER" id="PTHR46529:SF1">
    <property type="entry name" value="TRNA WYBUTOSINE-SYNTHESIZING PROTEIN 4"/>
    <property type="match status" value="1"/>
</dbReference>
<evidence type="ECO:0000256" key="6">
    <source>
        <dbReference type="ARBA" id="ARBA00018045"/>
    </source>
</evidence>
<evidence type="ECO:0000256" key="14">
    <source>
        <dbReference type="ARBA" id="ARBA00030847"/>
    </source>
</evidence>
<dbReference type="GO" id="GO:0030488">
    <property type="term" value="P:tRNA methylation"/>
    <property type="evidence" value="ECO:0007669"/>
    <property type="project" value="TreeGrafter"/>
</dbReference>
<dbReference type="InParanoid" id="F0XTD6"/>
<dbReference type="Proteomes" id="UP000007796">
    <property type="component" value="Unassembled WGS sequence"/>
</dbReference>
<dbReference type="PROSITE" id="PS51184">
    <property type="entry name" value="JMJC"/>
    <property type="match status" value="1"/>
</dbReference>
<comment type="pathway">
    <text evidence="2">tRNA modification; wybutosine-tRNA(Phe) biosynthesis.</text>
</comment>
<dbReference type="GO" id="GO:0008175">
    <property type="term" value="F:tRNA methyltransferase activity"/>
    <property type="evidence" value="ECO:0007669"/>
    <property type="project" value="TreeGrafter"/>
</dbReference>
<dbReference type="GeneID" id="25978085"/>